<accession>A0A8J9VPY2</accession>
<reference evidence="3" key="1">
    <citation type="submission" date="2021-12" db="EMBL/GenBank/DDBJ databases">
        <authorList>
            <person name="Martin H S."/>
        </authorList>
    </citation>
    <scope>NUCLEOTIDE SEQUENCE</scope>
</reference>
<dbReference type="AlphaFoldDB" id="A0A8J9VPY2"/>
<name>A0A8J9VPY2_9NEOP</name>
<evidence type="ECO:0000313" key="4">
    <source>
        <dbReference type="Proteomes" id="UP000838878"/>
    </source>
</evidence>
<sequence>MFKLFLRLSLGLLVINLAIHPCDGFRYRGYNTKHGRGYKDNTKSNSAATPPALPNQGPARRGLGLSAWGIITVIVSFILAIAGMYYFSICYPIICQKNKKYDMIGLTSVA</sequence>
<protein>
    <submittedName>
        <fullName evidence="3">Uncharacterized protein</fullName>
    </submittedName>
</protein>
<gene>
    <name evidence="3" type="ORF">BINO364_LOCUS10263</name>
</gene>
<dbReference type="OrthoDB" id="8195786at2759"/>
<feature type="chain" id="PRO_5035448402" evidence="2">
    <location>
        <begin position="25"/>
        <end position="110"/>
    </location>
</feature>
<keyword evidence="1" id="KW-0812">Transmembrane</keyword>
<feature type="transmembrane region" description="Helical" evidence="1">
    <location>
        <begin position="67"/>
        <end position="94"/>
    </location>
</feature>
<keyword evidence="1" id="KW-1133">Transmembrane helix</keyword>
<feature type="signal peptide" evidence="2">
    <location>
        <begin position="1"/>
        <end position="24"/>
    </location>
</feature>
<dbReference type="EMBL" id="OV170224">
    <property type="protein sequence ID" value="CAH0724570.1"/>
    <property type="molecule type" value="Genomic_DNA"/>
</dbReference>
<evidence type="ECO:0000313" key="3">
    <source>
        <dbReference type="EMBL" id="CAH0724570.1"/>
    </source>
</evidence>
<evidence type="ECO:0000256" key="2">
    <source>
        <dbReference type="SAM" id="SignalP"/>
    </source>
</evidence>
<keyword evidence="4" id="KW-1185">Reference proteome</keyword>
<feature type="non-terminal residue" evidence="3">
    <location>
        <position position="110"/>
    </location>
</feature>
<dbReference type="Proteomes" id="UP000838878">
    <property type="component" value="Chromosome 4"/>
</dbReference>
<proteinExistence type="predicted"/>
<keyword evidence="1" id="KW-0472">Membrane</keyword>
<organism evidence="3 4">
    <name type="scientific">Brenthis ino</name>
    <name type="common">lesser marbled fritillary</name>
    <dbReference type="NCBI Taxonomy" id="405034"/>
    <lineage>
        <taxon>Eukaryota</taxon>
        <taxon>Metazoa</taxon>
        <taxon>Ecdysozoa</taxon>
        <taxon>Arthropoda</taxon>
        <taxon>Hexapoda</taxon>
        <taxon>Insecta</taxon>
        <taxon>Pterygota</taxon>
        <taxon>Neoptera</taxon>
        <taxon>Endopterygota</taxon>
        <taxon>Lepidoptera</taxon>
        <taxon>Glossata</taxon>
        <taxon>Ditrysia</taxon>
        <taxon>Papilionoidea</taxon>
        <taxon>Nymphalidae</taxon>
        <taxon>Heliconiinae</taxon>
        <taxon>Argynnini</taxon>
        <taxon>Brenthis</taxon>
    </lineage>
</organism>
<keyword evidence="2" id="KW-0732">Signal</keyword>
<evidence type="ECO:0000256" key="1">
    <source>
        <dbReference type="SAM" id="Phobius"/>
    </source>
</evidence>